<proteinExistence type="predicted"/>
<protein>
    <submittedName>
        <fullName evidence="1">Uncharacterized protein</fullName>
    </submittedName>
</protein>
<evidence type="ECO:0000313" key="1">
    <source>
        <dbReference type="EMBL" id="GAI63877.1"/>
    </source>
</evidence>
<sequence length="62" mass="7052">MSSRLDIDVELPEITKTANEIGDVRLTHRQVEELLITMGFRVTFTHGTKLVRSNVELLESLV</sequence>
<comment type="caution">
    <text evidence="1">The sequence shown here is derived from an EMBL/GenBank/DDBJ whole genome shotgun (WGS) entry which is preliminary data.</text>
</comment>
<dbReference type="EMBL" id="BARV01044855">
    <property type="protein sequence ID" value="GAI63877.1"/>
    <property type="molecule type" value="Genomic_DNA"/>
</dbReference>
<organism evidence="1">
    <name type="scientific">marine sediment metagenome</name>
    <dbReference type="NCBI Taxonomy" id="412755"/>
    <lineage>
        <taxon>unclassified sequences</taxon>
        <taxon>metagenomes</taxon>
        <taxon>ecological metagenomes</taxon>
    </lineage>
</organism>
<accession>X1Q5T8</accession>
<reference evidence="1" key="1">
    <citation type="journal article" date="2014" name="Front. Microbiol.">
        <title>High frequency of phylogenetically diverse reductive dehalogenase-homologous genes in deep subseafloor sedimentary metagenomes.</title>
        <authorList>
            <person name="Kawai M."/>
            <person name="Futagami T."/>
            <person name="Toyoda A."/>
            <person name="Takaki Y."/>
            <person name="Nishi S."/>
            <person name="Hori S."/>
            <person name="Arai W."/>
            <person name="Tsubouchi T."/>
            <person name="Morono Y."/>
            <person name="Uchiyama I."/>
            <person name="Ito T."/>
            <person name="Fujiyama A."/>
            <person name="Inagaki F."/>
            <person name="Takami H."/>
        </authorList>
    </citation>
    <scope>NUCLEOTIDE SEQUENCE</scope>
    <source>
        <strain evidence="1">Expedition CK06-06</strain>
    </source>
</reference>
<gene>
    <name evidence="1" type="ORF">S06H3_66101</name>
</gene>
<dbReference type="AlphaFoldDB" id="X1Q5T8"/>
<name>X1Q5T8_9ZZZZ</name>